<comment type="caution">
    <text evidence="2">The sequence shown here is derived from an EMBL/GenBank/DDBJ whole genome shotgun (WGS) entry which is preliminary data.</text>
</comment>
<dbReference type="Pfam" id="PF08306">
    <property type="entry name" value="Glyco_hydro_98M"/>
    <property type="match status" value="1"/>
</dbReference>
<dbReference type="InterPro" id="IPR011081">
    <property type="entry name" value="Big_4"/>
</dbReference>
<organism evidence="2 3">
    <name type="scientific">Planotetraspora mira</name>
    <dbReference type="NCBI Taxonomy" id="58121"/>
    <lineage>
        <taxon>Bacteria</taxon>
        <taxon>Bacillati</taxon>
        <taxon>Actinomycetota</taxon>
        <taxon>Actinomycetes</taxon>
        <taxon>Streptosporangiales</taxon>
        <taxon>Streptosporangiaceae</taxon>
        <taxon>Planotetraspora</taxon>
    </lineage>
</organism>
<dbReference type="InterPro" id="IPR013191">
    <property type="entry name" value="GH98_central"/>
</dbReference>
<proteinExistence type="predicted"/>
<feature type="domain" description="F5/8 type C" evidence="1">
    <location>
        <begin position="1293"/>
        <end position="1487"/>
    </location>
</feature>
<dbReference type="Gene3D" id="2.60.120.560">
    <property type="entry name" value="Exo-inulinase, domain 1"/>
    <property type="match status" value="2"/>
</dbReference>
<dbReference type="Pfam" id="PF07532">
    <property type="entry name" value="Big_4"/>
    <property type="match status" value="1"/>
</dbReference>
<dbReference type="InterPro" id="IPR013190">
    <property type="entry name" value="GH98_C"/>
</dbReference>
<name>A0A8J3XDZ6_9ACTN</name>
<evidence type="ECO:0000313" key="3">
    <source>
        <dbReference type="Proteomes" id="UP000650628"/>
    </source>
</evidence>
<dbReference type="InterPro" id="IPR011071">
    <property type="entry name" value="Lyase_8-like_C"/>
</dbReference>
<dbReference type="PROSITE" id="PS50022">
    <property type="entry name" value="FA58C_3"/>
    <property type="match status" value="1"/>
</dbReference>
<dbReference type="GO" id="GO:0005975">
    <property type="term" value="P:carbohydrate metabolic process"/>
    <property type="evidence" value="ECO:0007669"/>
    <property type="project" value="InterPro"/>
</dbReference>
<dbReference type="EMBL" id="BOOO01000037">
    <property type="protein sequence ID" value="GII32973.1"/>
    <property type="molecule type" value="Genomic_DNA"/>
</dbReference>
<accession>A0A8J3XDZ6</accession>
<gene>
    <name evidence="2" type="ORF">Pmi06nite_64150</name>
</gene>
<dbReference type="InterPro" id="IPR000421">
    <property type="entry name" value="FA58C"/>
</dbReference>
<dbReference type="SUPFAM" id="SSF49785">
    <property type="entry name" value="Galactose-binding domain-like"/>
    <property type="match status" value="1"/>
</dbReference>
<dbReference type="GO" id="GO:0003824">
    <property type="term" value="F:catalytic activity"/>
    <property type="evidence" value="ECO:0007669"/>
    <property type="project" value="UniProtKB-ARBA"/>
</dbReference>
<dbReference type="Gene3D" id="3.20.20.80">
    <property type="entry name" value="Glycosidases"/>
    <property type="match status" value="1"/>
</dbReference>
<dbReference type="Proteomes" id="UP000650628">
    <property type="component" value="Unassembled WGS sequence"/>
</dbReference>
<dbReference type="Gene3D" id="3.30.2330.20">
    <property type="entry name" value="family 98 glycoside hydrolase"/>
    <property type="match status" value="1"/>
</dbReference>
<sequence length="1487" mass="162667">MSLSASRRPHQYLRGLLVALLVALIGVSPVAFAPSASAAGGVVDAPLRLTIDNKNPLLITQLLIGYNFGQDPGFRRDLNEGWNIKQAWAALPDELKGHTAFVLHPGHNQWADANPSVTRRWVEDNLAEGRDLGIPMLVLWGESPTAPADKYEWIEKLYQTYPNFVGTVVSELTNTLNDLPKILELANRYGGFHVLGSMEEANLLGAKMEDPAFWSSITRYSKNFILDPKDMHENFDTANAQALGAWMAGAVGNWGPYFDGYAYYGCNVFGQGSSGSLSRGDRCSRSQPETVYAMAMLDQWQNGATVFHLENQIDVPAPNNLYTPTFYQSVLPAMRYMLTHAGPTRDEVIAKTKVAFSEREGTISSLSDTVSARNARTTFFDLYEKVPDALGGQQLWYYLRSSGRYGIIPRLPKLTGQDVVDKIGTVLTKSTYNAQLIAGDAKKAFFDERYPQISTGDAFAQQWNGHWLVYNSRYWDNVNQDASLHLNGTTFTQVDIPEMTPHTFATLDESDHKLSVLVDNYRSDRSQDLLRDDGRRDMEFIRDYPKYAYVPHAADDQLRTTTIRVHTTTRPVLTISGYDGQYTYAQQWNPGTGVYTLTLNHNGVVQFDLTTTSDDTGWTQVGGKDKRILTDKGDQVFTFDGTSIQWTTPAKAKGTARVLVDGVVYADSYDEASGVPFRATGLPNGPHTLRIEKIKGGKPEIDHLSYVPSVEHMLSDVHDDDFTYATAAEDQNTVFGSDKWRVADGQLKLLPYVFPFFGDVSVYNTNVKAADVVYDAKMTLLKGTTGQLMLRADEKNKTSYMLRLDPNRVGEGERATATTGDVQLILDHATTLAVNTNIDLVTDRQYAVRFQAIGDQIKAWIDGQLVIDYTVTAAQRRTAGYSGIRIAQRNGGGLGDFVLLDDVRLSDPDGKELYRSDFADWDAAKGWITEGALVFGAKDTRTSFEFPWQWQTASGTWKVVNTDVFTSGETGYYTGETGKDEGVVTAGREAPWSGSGYLYSSQLRVDSGKSAGLLLRVQDPDNLYRAALNLDKQTITFDKRVRGKWKKIAKAASPVELVAGKWYAMRVSARGDLFTVTVNGKNALSLQDDTFTGGGVGYYLDKKSTGSFDDARVAALPVAPATGPVELTVVPEDGTAGRHIVGYDVAGVKTVKDSQPKLPEQVTAIFSDGTRDKVGVTWPAIGADQLAIATTPYVDGQTRGKFTVEGTVQGTDLKVPVLVTVMPKLAQPLTTSLVYNPGTPALPAQTFPNARFDAGGGVTFTRFVYVRWDQAITGDKDQTLTGTIADHPWEKATATVKVNIKPPNLALNKPVTAYGQTTNANRTPAKMVDDDATSGWYSGGATDGAFSDGNSGSTQGSLCTWAYVDLGSDKTIGSYSIQFGENLATYGAMYNSPFQIQVLSQAQADAHTAAERNSSTCTRLSGGNGYPTVSADKDIWTTVSSGVGTATSETYQLGQPVTARYIRVFSNEPLTAHRYGAAVFDFEAYAG</sequence>
<dbReference type="Gene3D" id="2.60.220.10">
    <property type="entry name" value="Polysaccharide lyase family 8-like, C-terminal"/>
    <property type="match status" value="1"/>
</dbReference>
<protein>
    <recommendedName>
        <fullName evidence="1">F5/8 type C domain-containing protein</fullName>
    </recommendedName>
</protein>
<dbReference type="InterPro" id="IPR008979">
    <property type="entry name" value="Galactose-bd-like_sf"/>
</dbReference>
<reference evidence="2 3" key="1">
    <citation type="submission" date="2021-01" db="EMBL/GenBank/DDBJ databases">
        <title>Whole genome shotgun sequence of Planotetraspora mira NBRC 15435.</title>
        <authorList>
            <person name="Komaki H."/>
            <person name="Tamura T."/>
        </authorList>
    </citation>
    <scope>NUCLEOTIDE SEQUENCE [LARGE SCALE GENOMIC DNA]</scope>
    <source>
        <strain evidence="2 3">NBRC 15435</strain>
    </source>
</reference>
<dbReference type="Gene3D" id="2.60.120.260">
    <property type="entry name" value="Galactose-binding domain-like"/>
    <property type="match status" value="2"/>
</dbReference>
<dbReference type="RefSeq" id="WP_203956833.1">
    <property type="nucleotide sequence ID" value="NZ_BOOO01000037.1"/>
</dbReference>
<keyword evidence="3" id="KW-1185">Reference proteome</keyword>
<dbReference type="Pfam" id="PF08307">
    <property type="entry name" value="Glyco_hydro_98C"/>
    <property type="match status" value="1"/>
</dbReference>
<evidence type="ECO:0000313" key="2">
    <source>
        <dbReference type="EMBL" id="GII32973.1"/>
    </source>
</evidence>
<evidence type="ECO:0000259" key="1">
    <source>
        <dbReference type="PROSITE" id="PS50022"/>
    </source>
</evidence>